<reference evidence="3" key="1">
    <citation type="journal article" date="2014" name="Environ. Microbiol.">
        <title>Comparative genomics of the marine bacterial genus Glaciecola reveals the high degree of genomic diversity and genomic characteristic for cold adaptation.</title>
        <authorList>
            <person name="Qin Q.L."/>
            <person name="Xie B.B."/>
            <person name="Yu Y."/>
            <person name="Shu Y.L."/>
            <person name="Rong J.C."/>
            <person name="Zhang Y.J."/>
            <person name="Zhao D.L."/>
            <person name="Chen X.L."/>
            <person name="Zhang X.Y."/>
            <person name="Chen B."/>
            <person name="Zhou B.C."/>
            <person name="Zhang Y.Z."/>
        </authorList>
    </citation>
    <scope>NUCLEOTIDE SEQUENCE [LARGE SCALE GENOMIC DNA]</scope>
    <source>
        <strain evidence="3">ACAM 615</strain>
    </source>
</reference>
<dbReference type="STRING" id="1121922.GCA_000428905_00832"/>
<proteinExistence type="predicted"/>
<dbReference type="Pfam" id="PF17680">
    <property type="entry name" value="FlgO"/>
    <property type="match status" value="1"/>
</dbReference>
<organism evidence="2 3">
    <name type="scientific">Brumicola pallidula DSM 14239 = ACAM 615</name>
    <dbReference type="NCBI Taxonomy" id="1121922"/>
    <lineage>
        <taxon>Bacteria</taxon>
        <taxon>Pseudomonadati</taxon>
        <taxon>Pseudomonadota</taxon>
        <taxon>Gammaproteobacteria</taxon>
        <taxon>Alteromonadales</taxon>
        <taxon>Alteromonadaceae</taxon>
        <taxon>Brumicola</taxon>
    </lineage>
</organism>
<dbReference type="EMBL" id="BAEQ01000055">
    <property type="protein sequence ID" value="GAC30324.1"/>
    <property type="molecule type" value="Genomic_DNA"/>
</dbReference>
<name>K6YC83_9ALTE</name>
<keyword evidence="3" id="KW-1185">Reference proteome</keyword>
<evidence type="ECO:0000313" key="3">
    <source>
        <dbReference type="Proteomes" id="UP000006251"/>
    </source>
</evidence>
<dbReference type="PROSITE" id="PS51257">
    <property type="entry name" value="PROKAR_LIPOPROTEIN"/>
    <property type="match status" value="1"/>
</dbReference>
<dbReference type="InterPro" id="IPR041215">
    <property type="entry name" value="FlgO_dom"/>
</dbReference>
<dbReference type="Proteomes" id="UP000006251">
    <property type="component" value="Unassembled WGS sequence"/>
</dbReference>
<protein>
    <recommendedName>
        <fullName evidence="1">FlgO domain-containing protein</fullName>
    </recommendedName>
</protein>
<accession>K6YC83</accession>
<feature type="domain" description="FlgO" evidence="1">
    <location>
        <begin position="54"/>
        <end position="185"/>
    </location>
</feature>
<evidence type="ECO:0000313" key="2">
    <source>
        <dbReference type="EMBL" id="GAC30324.1"/>
    </source>
</evidence>
<dbReference type="AlphaFoldDB" id="K6YC83"/>
<dbReference type="RefSeq" id="WP_006014239.1">
    <property type="nucleotide sequence ID" value="NZ_BAEQ01000055.1"/>
</dbReference>
<sequence length="213" mass="23667">MKNSFTPYAVLILSMLSLLLLLSLSGCSMINPAVTEAKNPKPRALGNVEYHTNQLANELFATLRPDRNYRFAVAGFVPVDSFKSNHKHQEPLMLLGQQLEQGLMTEAVKRGFVTQDYKAANTITITENSDRVLSRDVDKLNAVQRVDFFITGTMTQQQQGAVVNARIINARSKNVVAAATKFFPGDIFWETEQVTTRGGKLYRIENQSNGAAL</sequence>
<gene>
    <name evidence="2" type="ORF">GPAL_3476</name>
</gene>
<comment type="caution">
    <text evidence="2">The sequence shown here is derived from an EMBL/GenBank/DDBJ whole genome shotgun (WGS) entry which is preliminary data.</text>
</comment>
<evidence type="ECO:0000259" key="1">
    <source>
        <dbReference type="Pfam" id="PF17680"/>
    </source>
</evidence>